<feature type="compositionally biased region" description="Polar residues" evidence="1">
    <location>
        <begin position="35"/>
        <end position="53"/>
    </location>
</feature>
<feature type="compositionally biased region" description="Polar residues" evidence="1">
    <location>
        <begin position="1"/>
        <end position="17"/>
    </location>
</feature>
<feature type="compositionally biased region" description="Basic and acidic residues" evidence="1">
    <location>
        <begin position="912"/>
        <end position="929"/>
    </location>
</feature>
<accession>A0A0H2S206</accession>
<proteinExistence type="predicted"/>
<dbReference type="Proteomes" id="UP000053477">
    <property type="component" value="Unassembled WGS sequence"/>
</dbReference>
<feature type="region of interest" description="Disordered" evidence="1">
    <location>
        <begin position="759"/>
        <end position="831"/>
    </location>
</feature>
<name>A0A0H2S206_9AGAM</name>
<feature type="region of interest" description="Disordered" evidence="1">
    <location>
        <begin position="891"/>
        <end position="935"/>
    </location>
</feature>
<reference evidence="2 3" key="1">
    <citation type="submission" date="2015-04" db="EMBL/GenBank/DDBJ databases">
        <title>Complete genome sequence of Schizopora paradoxa KUC8140, a cosmopolitan wood degrader in East Asia.</title>
        <authorList>
            <consortium name="DOE Joint Genome Institute"/>
            <person name="Min B."/>
            <person name="Park H."/>
            <person name="Jang Y."/>
            <person name="Kim J.-J."/>
            <person name="Kim K.H."/>
            <person name="Pangilinan J."/>
            <person name="Lipzen A."/>
            <person name="Riley R."/>
            <person name="Grigoriev I.V."/>
            <person name="Spatafora J.W."/>
            <person name="Choi I.-G."/>
        </authorList>
    </citation>
    <scope>NUCLEOTIDE SEQUENCE [LARGE SCALE GENOMIC DNA]</scope>
    <source>
        <strain evidence="2 3">KUC8140</strain>
    </source>
</reference>
<protein>
    <submittedName>
        <fullName evidence="2">Uncharacterized protein</fullName>
    </submittedName>
</protein>
<dbReference type="EMBL" id="KQ086011">
    <property type="protein sequence ID" value="KLO11011.1"/>
    <property type="molecule type" value="Genomic_DNA"/>
</dbReference>
<dbReference type="InParanoid" id="A0A0H2S206"/>
<feature type="compositionally biased region" description="Low complexity" evidence="1">
    <location>
        <begin position="768"/>
        <end position="783"/>
    </location>
</feature>
<keyword evidence="3" id="KW-1185">Reference proteome</keyword>
<feature type="region of interest" description="Disordered" evidence="1">
    <location>
        <begin position="1"/>
        <end position="92"/>
    </location>
</feature>
<gene>
    <name evidence="2" type="ORF">SCHPADRAFT_891931</name>
</gene>
<organism evidence="2 3">
    <name type="scientific">Schizopora paradoxa</name>
    <dbReference type="NCBI Taxonomy" id="27342"/>
    <lineage>
        <taxon>Eukaryota</taxon>
        <taxon>Fungi</taxon>
        <taxon>Dikarya</taxon>
        <taxon>Basidiomycota</taxon>
        <taxon>Agaricomycotina</taxon>
        <taxon>Agaricomycetes</taxon>
        <taxon>Hymenochaetales</taxon>
        <taxon>Schizoporaceae</taxon>
        <taxon>Schizopora</taxon>
    </lineage>
</organism>
<feature type="compositionally biased region" description="Polar residues" evidence="1">
    <location>
        <begin position="891"/>
        <end position="901"/>
    </location>
</feature>
<sequence length="1193" mass="132177">MSTTQGLLDQGLESSPESARIARGAFMSPLDPTLHPSSPYSATGRHQGSSSSKRSLEGDSDESDLGSSSEDEQADGNNMHHPSSDALTLSSAGPGAVNATTLMKDFDREILTSMVNDQIKKLKLDDKSAARLCHFARYPSNVQMVLVFALLLREDQTRNEAIETWEPSTGALENIKHVSSNALISALIPGYLDPATNSDLLFIADRFSMKKNQRNRKWATKGGYLYSSSPIHPAPLILSSAKLRSAKPPPSSRVSLVAARSDGKRVLVSSAARNDDSVFNFLLPTTTSVFLRHQHRVMSAPASITCSYSIVELPADGWVDEVGVDSNCDSPLYFSASTSSSQRQYTLLVFFHIPHRLLRPNRPLVPYRFIPTRAMLPAPAAVHLPVNGRVTTTATMVFVLRNCTRTLPTGFQNIPSMPEQTSTCNEVDWVGMARARRCAGDETRVGDGNGGEVGSGRVKQRDGGMSIRVVDIWSVRLRLSGFERREGRSSIELTRHDNGEELRKQDHVDGAAIFLQPSSRALDTSSRRVNTSGGTRGLDCALKGTGRCQALRKWEDRKRIDDDVVDKNLRHRRRSVVIGAAEDGKRLREKRWYPSATQLATKARPRRQPQQHALPALIHIARMQRRAENVGGDDAMVHLDGGRTNHLFLSVHSATVVDDTCVKSQLRSSPTIFTMVVLQAPTSRQSWGHCPYKCFGTATTASGVDNGARKRAVLWCWIRIASVCVGWDGTDEVIEQRQNMDGFGIGVYHEIEGQMICERRRVDTLHPTRSTTTSTTSTSTSRSRGGDPSRRDATAYRSSSGEVGRRRAGRNGQGYDDDDDEVGKREDRRGKHMGLGWGCRERWYSIHTIKTSDMSSICHDDGHELHRESKLTKPQLRSLFLRATPGCWTYDNTNMTTTSKPRTQRRSIPPGRMDERRDIEGRRQARGSEEGEGTDSVQIEIEISSIPFHSHRQLATSLIEGTLGSSNGQVYALVMIPPAKIRRVPMCRGRWMEEGDQAPFTRLSEGMLALRMHASVSSSGNKSSAIELDLEIDATNQLRSSIVDEQLDLFGVETVDFDVEVLGYIQILISYERTHGGIFTTPEAAYTMPVEMWIKALGKNVLEGVFSWRGLELKGYVIVTAGTAGRMNEMRKISLSTLTLSFGDKYQTTFLANSLIQHFSSRRINDGHCRYVPLTFGAASACMERDGTAQTRR</sequence>
<evidence type="ECO:0000313" key="2">
    <source>
        <dbReference type="EMBL" id="KLO11011.1"/>
    </source>
</evidence>
<dbReference type="STRING" id="27342.A0A0H2S206"/>
<evidence type="ECO:0000313" key="3">
    <source>
        <dbReference type="Proteomes" id="UP000053477"/>
    </source>
</evidence>
<evidence type="ECO:0000256" key="1">
    <source>
        <dbReference type="SAM" id="MobiDB-lite"/>
    </source>
</evidence>
<feature type="compositionally biased region" description="Acidic residues" evidence="1">
    <location>
        <begin position="58"/>
        <end position="74"/>
    </location>
</feature>
<dbReference type="AlphaFoldDB" id="A0A0H2S206"/>
<feature type="compositionally biased region" description="Basic and acidic residues" evidence="1">
    <location>
        <begin position="784"/>
        <end position="794"/>
    </location>
</feature>